<feature type="region of interest" description="Disordered" evidence="1">
    <location>
        <begin position="728"/>
        <end position="778"/>
    </location>
</feature>
<dbReference type="PANTHER" id="PTHR43503">
    <property type="entry name" value="MCG48959-RELATED"/>
    <property type="match status" value="1"/>
</dbReference>
<proteinExistence type="predicted"/>
<reference evidence="2 3" key="1">
    <citation type="journal article" date="2018" name="Front. Microbiol.">
        <title>Prospects for Fungal Bioremediation of Acidic Radioactive Waste Sites: Characterization and Genome Sequence of Rhodotorula taiwanensis MD1149.</title>
        <authorList>
            <person name="Tkavc R."/>
            <person name="Matrosova V.Y."/>
            <person name="Grichenko O.E."/>
            <person name="Gostincar C."/>
            <person name="Volpe R.P."/>
            <person name="Klimenkova P."/>
            <person name="Gaidamakova E.K."/>
            <person name="Zhou C.E."/>
            <person name="Stewart B.J."/>
            <person name="Lyman M.G."/>
            <person name="Malfatti S.A."/>
            <person name="Rubinfeld B."/>
            <person name="Courtot M."/>
            <person name="Singh J."/>
            <person name="Dalgard C.L."/>
            <person name="Hamilton T."/>
            <person name="Frey K.G."/>
            <person name="Gunde-Cimerman N."/>
            <person name="Dugan L."/>
            <person name="Daly M.J."/>
        </authorList>
    </citation>
    <scope>NUCLEOTIDE SEQUENCE [LARGE SCALE GENOMIC DNA]</scope>
    <source>
        <strain evidence="2 3">MD1149</strain>
    </source>
</reference>
<feature type="compositionally biased region" description="Polar residues" evidence="1">
    <location>
        <begin position="665"/>
        <end position="697"/>
    </location>
</feature>
<dbReference type="SUPFAM" id="SSF117281">
    <property type="entry name" value="Kelch motif"/>
    <property type="match status" value="1"/>
</dbReference>
<evidence type="ECO:0000313" key="2">
    <source>
        <dbReference type="EMBL" id="POY75442.1"/>
    </source>
</evidence>
<evidence type="ECO:0008006" key="4">
    <source>
        <dbReference type="Google" id="ProtNLM"/>
    </source>
</evidence>
<evidence type="ECO:0000256" key="1">
    <source>
        <dbReference type="SAM" id="MobiDB-lite"/>
    </source>
</evidence>
<dbReference type="Proteomes" id="UP000237144">
    <property type="component" value="Unassembled WGS sequence"/>
</dbReference>
<feature type="region of interest" description="Disordered" evidence="1">
    <location>
        <begin position="572"/>
        <end position="611"/>
    </location>
</feature>
<dbReference type="Gene3D" id="2.120.10.80">
    <property type="entry name" value="Kelch-type beta propeller"/>
    <property type="match status" value="1"/>
</dbReference>
<dbReference type="GO" id="GO:0005829">
    <property type="term" value="C:cytosol"/>
    <property type="evidence" value="ECO:0007669"/>
    <property type="project" value="TreeGrafter"/>
</dbReference>
<accession>A0A2S5BF97</accession>
<comment type="caution">
    <text evidence="2">The sequence shown here is derived from an EMBL/GenBank/DDBJ whole genome shotgun (WGS) entry which is preliminary data.</text>
</comment>
<evidence type="ECO:0000313" key="3">
    <source>
        <dbReference type="Proteomes" id="UP000237144"/>
    </source>
</evidence>
<feature type="compositionally biased region" description="Low complexity" evidence="1">
    <location>
        <begin position="762"/>
        <end position="778"/>
    </location>
</feature>
<dbReference type="EMBL" id="PJQD01000015">
    <property type="protein sequence ID" value="POY75442.1"/>
    <property type="molecule type" value="Genomic_DNA"/>
</dbReference>
<dbReference type="AlphaFoldDB" id="A0A2S5BF97"/>
<dbReference type="PANTHER" id="PTHR43503:SF2">
    <property type="entry name" value="NEGATIVE REGULATOR OF SPORULATION MDS3-RELATED"/>
    <property type="match status" value="1"/>
</dbReference>
<protein>
    <recommendedName>
        <fullName evidence="4">BTB domain-containing protein</fullName>
    </recommendedName>
</protein>
<dbReference type="Pfam" id="PF24681">
    <property type="entry name" value="Kelch_KLHDC2_KLHL20_DRC7"/>
    <property type="match status" value="1"/>
</dbReference>
<dbReference type="STRING" id="741276.A0A2S5BF97"/>
<dbReference type="GO" id="GO:0045454">
    <property type="term" value="P:cell redox homeostasis"/>
    <property type="evidence" value="ECO:0007669"/>
    <property type="project" value="TreeGrafter"/>
</dbReference>
<name>A0A2S5BF97_9BASI</name>
<organism evidence="2 3">
    <name type="scientific">Rhodotorula taiwanensis</name>
    <dbReference type="NCBI Taxonomy" id="741276"/>
    <lineage>
        <taxon>Eukaryota</taxon>
        <taxon>Fungi</taxon>
        <taxon>Dikarya</taxon>
        <taxon>Basidiomycota</taxon>
        <taxon>Pucciniomycotina</taxon>
        <taxon>Microbotryomycetes</taxon>
        <taxon>Sporidiobolales</taxon>
        <taxon>Sporidiobolaceae</taxon>
        <taxon>Rhodotorula</taxon>
    </lineage>
</organism>
<feature type="region of interest" description="Disordered" evidence="1">
    <location>
        <begin position="661"/>
        <end position="699"/>
    </location>
</feature>
<keyword evidence="3" id="KW-1185">Reference proteome</keyword>
<dbReference type="InterPro" id="IPR015915">
    <property type="entry name" value="Kelch-typ_b-propeller"/>
</dbReference>
<dbReference type="GO" id="GO:0005739">
    <property type="term" value="C:mitochondrion"/>
    <property type="evidence" value="ECO:0007669"/>
    <property type="project" value="TreeGrafter"/>
</dbReference>
<dbReference type="OrthoDB" id="10001928at2759"/>
<sequence>MADISDLLTSIRKTRGDGPPPLVGASVTVVGDAIFVFGGRPVDSREMVNTLYRLDLQRFTWERLTPSGPSPRARLAPKRGSESVQGDALDVLDSLSVYDPSANTWSAPVPTVAAGATRPPARFAHLAVTSTIHTPAAVGGPSPVSTPETASRLLVVGGQDDSNAYLMDVAVLDLDRMEWISNGPYASKISAYRCCAASTSKIVFPAEEKLLGNGSRLIFSPHAEDPTDESEGPAYIINHRREVDIFEGLHGGTSPRYATRSSSEVVAPSLRFPTLATCGDHLVLSGVHVEQDCAQYMVYSSRNSGSWSQGAGWRDQLVILGSSDRDMSADYRSRQTNFEHVAIVDLAGFGIFTPPARVLTPLQQQLALQQAAQIALHDFAVTGSDGHKATCSRRLLMARWPWLAAAALGAEQQATPMRIPAGNGAFFLLDAQTLHLPLCSPALEALVLYVYAAAFPSPAQRSVEALGPLLEFGFTYSQVLPDLHAHASQALHELLDQQAEDVIAVAQVLEAATLGGSSALQVRASLAMAQTERRSSTTSSLSLPYLRPPSSLSSGAVSPASHLSLEAIRVHPRTSAPPQGSLPPTPSTSSLGSEDMQARQLQSPLTSISSSTPDHIAKAWWEAEERDQIQRLDALRIAVEADIAKSAAALRLAQEQKHQAERNAIASSRPSTATALSSDETASIRTSNSGRSDSTRLSAEKPVVAAAAAARAVKKGFFSSLVSGPTIHNAGVARPKTAGPAPKRMYPAPTPRTAKGSSALNARQAGSSVASSASSCRS</sequence>
<feature type="compositionally biased region" description="Polar residues" evidence="1">
    <location>
        <begin position="599"/>
        <end position="611"/>
    </location>
</feature>
<gene>
    <name evidence="2" type="ORF">BMF94_1514</name>
</gene>